<sequence length="317" mass="35153">MVKIAIAGGGSNVALEVIDVLCAAQKHDILLLSRKDAPKDEFRAGVRWAKTDYQDTDELVQLLDGAHTLLSFTDFQPDSGAISQRNLIDAAIRAGVTRFAPSEWALLHLEHTPWYAGKIETRKYLEQVNKDEKTLEYCIFVPGLFTNYFTYPYPSADRLSLFELHIDFNNRRALGVEGDEEARITLTTVQDFANIVGKAVEYVGAWPVVGGIKGTELSVAELLAIGEEARGGRFKVERLKAEDLRSGKVNGSWLPTVGHHSVSPEQWQAFAPVMNAGMLLATAAGALNVSDEWNRLLPDYQFTQAGDFLTEAWRDKP</sequence>
<protein>
    <submittedName>
        <fullName evidence="1">Uncharacterized protein</fullName>
    </submittedName>
</protein>
<evidence type="ECO:0000313" key="2">
    <source>
        <dbReference type="Proteomes" id="UP001281147"/>
    </source>
</evidence>
<gene>
    <name evidence="1" type="ORF">LTR37_019788</name>
</gene>
<name>A0ACC3MD88_9PEZI</name>
<organism evidence="1 2">
    <name type="scientific">Vermiconidia calcicola</name>
    <dbReference type="NCBI Taxonomy" id="1690605"/>
    <lineage>
        <taxon>Eukaryota</taxon>
        <taxon>Fungi</taxon>
        <taxon>Dikarya</taxon>
        <taxon>Ascomycota</taxon>
        <taxon>Pezizomycotina</taxon>
        <taxon>Dothideomycetes</taxon>
        <taxon>Dothideomycetidae</taxon>
        <taxon>Mycosphaerellales</taxon>
        <taxon>Extremaceae</taxon>
        <taxon>Vermiconidia</taxon>
    </lineage>
</organism>
<reference evidence="1" key="1">
    <citation type="submission" date="2023-07" db="EMBL/GenBank/DDBJ databases">
        <title>Black Yeasts Isolated from many extreme environments.</title>
        <authorList>
            <person name="Coleine C."/>
            <person name="Stajich J.E."/>
            <person name="Selbmann L."/>
        </authorList>
    </citation>
    <scope>NUCLEOTIDE SEQUENCE</scope>
    <source>
        <strain evidence="1">CCFEE 5714</strain>
    </source>
</reference>
<accession>A0ACC3MD88</accession>
<evidence type="ECO:0000313" key="1">
    <source>
        <dbReference type="EMBL" id="KAK3686469.1"/>
    </source>
</evidence>
<dbReference type="Proteomes" id="UP001281147">
    <property type="component" value="Unassembled WGS sequence"/>
</dbReference>
<dbReference type="EMBL" id="JAUTXU010000318">
    <property type="protein sequence ID" value="KAK3686469.1"/>
    <property type="molecule type" value="Genomic_DNA"/>
</dbReference>
<comment type="caution">
    <text evidence="1">The sequence shown here is derived from an EMBL/GenBank/DDBJ whole genome shotgun (WGS) entry which is preliminary data.</text>
</comment>
<proteinExistence type="predicted"/>
<keyword evidence="2" id="KW-1185">Reference proteome</keyword>